<evidence type="ECO:0000256" key="1">
    <source>
        <dbReference type="ARBA" id="ARBA00004496"/>
    </source>
</evidence>
<gene>
    <name evidence="10 12" type="primary">glyS</name>
    <name evidence="12" type="ORF">QHR29_02055</name>
</gene>
<evidence type="ECO:0000256" key="8">
    <source>
        <dbReference type="ARBA" id="ARBA00023146"/>
    </source>
</evidence>
<evidence type="ECO:0000256" key="3">
    <source>
        <dbReference type="ARBA" id="ARBA00022490"/>
    </source>
</evidence>
<accession>A0AA43PFB8</accession>
<evidence type="ECO:0000256" key="7">
    <source>
        <dbReference type="ARBA" id="ARBA00022917"/>
    </source>
</evidence>
<dbReference type="Pfam" id="PF02092">
    <property type="entry name" value="tRNA_synt_2f"/>
    <property type="match status" value="1"/>
</dbReference>
<keyword evidence="5 10" id="KW-0547">Nucleotide-binding</keyword>
<proteinExistence type="inferred from homology"/>
<dbReference type="EMBL" id="JARYTV010000001">
    <property type="protein sequence ID" value="MDH7959264.1"/>
    <property type="molecule type" value="Genomic_DNA"/>
</dbReference>
<dbReference type="EC" id="6.1.1.14" evidence="10"/>
<evidence type="ECO:0000256" key="9">
    <source>
        <dbReference type="ARBA" id="ARBA00047937"/>
    </source>
</evidence>
<evidence type="ECO:0000256" key="5">
    <source>
        <dbReference type="ARBA" id="ARBA00022741"/>
    </source>
</evidence>
<keyword evidence="3 10" id="KW-0963">Cytoplasm</keyword>
<keyword evidence="7 10" id="KW-0648">Protein biosynthesis</keyword>
<dbReference type="GO" id="GO:0004814">
    <property type="term" value="F:arginine-tRNA ligase activity"/>
    <property type="evidence" value="ECO:0007669"/>
    <property type="project" value="InterPro"/>
</dbReference>
<evidence type="ECO:0000313" key="12">
    <source>
        <dbReference type="EMBL" id="MDH7959264.1"/>
    </source>
</evidence>
<evidence type="ECO:0000256" key="2">
    <source>
        <dbReference type="ARBA" id="ARBA00008226"/>
    </source>
</evidence>
<dbReference type="GO" id="GO:0004820">
    <property type="term" value="F:glycine-tRNA ligase activity"/>
    <property type="evidence" value="ECO:0007669"/>
    <property type="project" value="UniProtKB-UniRule"/>
</dbReference>
<sequence>MMANYLLEIGLEEMPAHLVTPAINQLAERLSDFLNENRLEFDAIRKFSTPRRLAVLVEGLAENSEAMDEEVKGPSAKIAKDAEGNWSKAIQGFSRGQGVTPDDLVLKGDYYFANKHIAGVAAQEILTKVGDEVISKMQFKTYMKWGNNSFLFVRPIQWMISLLDAEVVPFKILDVTAGNTTRGHRFLSNQEFTLEHATDYAKVLTDNFVMVDAGARKAEISQQIKKIAAEHGWKVELSDEKHVELLEEVNNLVEYPTAFVGSFDEKYLSVPEEVLVTSMRDNQRYFEVYTAEGKLAPHFISVRNGNAEGMKNVILGNEKVLVARLEDAEFFWKEDQKLKIADLVKKLENVTFHAKIGSITEHMARTKAIAAHLADIAKLTESEKTDVARAADIYKFDLLTGMVGEFDELQGVMGEKYALLAGENGNVAAAVREHYMPVSAEGDLPETAVGSVLAAADKIDSILSFFSAGLIPSGSNDPYALRRAAQGLTRIIEKFNWHFDFSEFIATLDYENKEQVIDFLKGRVQKLLLDKKIRHDIVEATIAANTMDIANMMEIAPMLNSHKDESTFKPAIENISRVINLAKKAEQVGTVSPELFENEAEGILHEATEELKAGWANLSASEKYDILVNKGVPAINNFFENVMVMAEDEKVRHNRLALLTELSALTGTMADFSLINTK</sequence>
<comment type="similarity">
    <text evidence="2 10">Belongs to the class-II aminoacyl-tRNA synthetase family.</text>
</comment>
<dbReference type="GO" id="GO:0006426">
    <property type="term" value="P:glycyl-tRNA aminoacylation"/>
    <property type="evidence" value="ECO:0007669"/>
    <property type="project" value="UniProtKB-UniRule"/>
</dbReference>
<keyword evidence="8 10" id="KW-0030">Aminoacyl-tRNA synthetase</keyword>
<dbReference type="InterPro" id="IPR008909">
    <property type="entry name" value="DALR_anticod-bd"/>
</dbReference>
<dbReference type="PANTHER" id="PTHR30075">
    <property type="entry name" value="GLYCYL-TRNA SYNTHETASE"/>
    <property type="match status" value="1"/>
</dbReference>
<dbReference type="Proteomes" id="UP001157396">
    <property type="component" value="Unassembled WGS sequence"/>
</dbReference>
<dbReference type="SUPFAM" id="SSF109604">
    <property type="entry name" value="HD-domain/PDEase-like"/>
    <property type="match status" value="1"/>
</dbReference>
<evidence type="ECO:0000259" key="11">
    <source>
        <dbReference type="Pfam" id="PF05746"/>
    </source>
</evidence>
<dbReference type="InterPro" id="IPR015944">
    <property type="entry name" value="Gly-tRNA-synth_bsu"/>
</dbReference>
<reference evidence="12" key="1">
    <citation type="submission" date="2023-04" db="EMBL/GenBank/DDBJ databases">
        <title>Genomic analysis of Lactococcus garvieae isolates.</title>
        <authorList>
            <person name="Zhanghang C."/>
        </authorList>
    </citation>
    <scope>NUCLEOTIDE SEQUENCE</scope>
    <source>
        <strain evidence="12">ZB-1</strain>
    </source>
</reference>
<comment type="subcellular location">
    <subcellularLocation>
        <location evidence="1 10">Cytoplasm</location>
    </subcellularLocation>
</comment>
<dbReference type="PRINTS" id="PR01045">
    <property type="entry name" value="TRNASYNTHGB"/>
</dbReference>
<dbReference type="NCBIfam" id="TIGR00211">
    <property type="entry name" value="glyS"/>
    <property type="match status" value="1"/>
</dbReference>
<feature type="domain" description="DALR anticodon binding" evidence="11">
    <location>
        <begin position="574"/>
        <end position="661"/>
    </location>
</feature>
<organism evidence="12 13">
    <name type="scientific">Lactococcus garvieae</name>
    <dbReference type="NCBI Taxonomy" id="1363"/>
    <lineage>
        <taxon>Bacteria</taxon>
        <taxon>Bacillati</taxon>
        <taxon>Bacillota</taxon>
        <taxon>Bacilli</taxon>
        <taxon>Lactobacillales</taxon>
        <taxon>Streptococcaceae</taxon>
        <taxon>Lactococcus</taxon>
    </lineage>
</organism>
<keyword evidence="6 10" id="KW-0067">ATP-binding</keyword>
<comment type="caution">
    <text evidence="12">The sequence shown here is derived from an EMBL/GenBank/DDBJ whole genome shotgun (WGS) entry which is preliminary data.</text>
</comment>
<dbReference type="Pfam" id="PF05746">
    <property type="entry name" value="DALR_1"/>
    <property type="match status" value="1"/>
</dbReference>
<protein>
    <recommendedName>
        <fullName evidence="10">Glycine--tRNA ligase beta subunit</fullName>
        <ecNumber evidence="10">6.1.1.14</ecNumber>
    </recommendedName>
    <alternativeName>
        <fullName evidence="10">Glycyl-tRNA synthetase beta subunit</fullName>
        <shortName evidence="10">GlyRS</shortName>
    </alternativeName>
</protein>
<evidence type="ECO:0000256" key="10">
    <source>
        <dbReference type="HAMAP-Rule" id="MF_00255"/>
    </source>
</evidence>
<keyword evidence="4 10" id="KW-0436">Ligase</keyword>
<evidence type="ECO:0000256" key="4">
    <source>
        <dbReference type="ARBA" id="ARBA00022598"/>
    </source>
</evidence>
<dbReference type="GO" id="GO:0005524">
    <property type="term" value="F:ATP binding"/>
    <property type="evidence" value="ECO:0007669"/>
    <property type="project" value="UniProtKB-UniRule"/>
</dbReference>
<evidence type="ECO:0000313" key="13">
    <source>
        <dbReference type="Proteomes" id="UP001157396"/>
    </source>
</evidence>
<dbReference type="HAMAP" id="MF_00255">
    <property type="entry name" value="Gly_tRNA_synth_beta"/>
    <property type="match status" value="1"/>
</dbReference>
<evidence type="ECO:0000256" key="6">
    <source>
        <dbReference type="ARBA" id="ARBA00022840"/>
    </source>
</evidence>
<dbReference type="PROSITE" id="PS50861">
    <property type="entry name" value="AA_TRNA_LIGASE_II_GLYAB"/>
    <property type="match status" value="1"/>
</dbReference>
<comment type="catalytic activity">
    <reaction evidence="9 10">
        <text>tRNA(Gly) + glycine + ATP = glycyl-tRNA(Gly) + AMP + diphosphate</text>
        <dbReference type="Rhea" id="RHEA:16013"/>
        <dbReference type="Rhea" id="RHEA-COMP:9664"/>
        <dbReference type="Rhea" id="RHEA-COMP:9683"/>
        <dbReference type="ChEBI" id="CHEBI:30616"/>
        <dbReference type="ChEBI" id="CHEBI:33019"/>
        <dbReference type="ChEBI" id="CHEBI:57305"/>
        <dbReference type="ChEBI" id="CHEBI:78442"/>
        <dbReference type="ChEBI" id="CHEBI:78522"/>
        <dbReference type="ChEBI" id="CHEBI:456215"/>
        <dbReference type="EC" id="6.1.1.14"/>
    </reaction>
</comment>
<dbReference type="PANTHER" id="PTHR30075:SF2">
    <property type="entry name" value="GLYCINE--TRNA LIGASE, CHLOROPLASTIC_MITOCHONDRIAL 2"/>
    <property type="match status" value="1"/>
</dbReference>
<dbReference type="AlphaFoldDB" id="A0AA43PFB8"/>
<comment type="subunit">
    <text evidence="10">Tetramer of two alpha and two beta subunits.</text>
</comment>
<dbReference type="GO" id="GO:0005829">
    <property type="term" value="C:cytosol"/>
    <property type="evidence" value="ECO:0007669"/>
    <property type="project" value="TreeGrafter"/>
</dbReference>
<dbReference type="InterPro" id="IPR006194">
    <property type="entry name" value="Gly-tRNA-synth_heterodimer"/>
</dbReference>
<dbReference type="GO" id="GO:0006420">
    <property type="term" value="P:arginyl-tRNA aminoacylation"/>
    <property type="evidence" value="ECO:0007669"/>
    <property type="project" value="InterPro"/>
</dbReference>
<name>A0AA43PFB8_9LACT</name>